<dbReference type="GO" id="GO:0016810">
    <property type="term" value="F:hydrolase activity, acting on carbon-nitrogen (but not peptide) bonds"/>
    <property type="evidence" value="ECO:0007669"/>
    <property type="project" value="InterPro"/>
</dbReference>
<proteinExistence type="predicted"/>
<evidence type="ECO:0000259" key="3">
    <source>
        <dbReference type="Pfam" id="PF01979"/>
    </source>
</evidence>
<protein>
    <submittedName>
        <fullName evidence="4">Amidohydrolase family protein</fullName>
    </submittedName>
</protein>
<sequence>MRVSVRLGSLSGVGLGFYGSVVMGGAHRDFELWAGTFVLGLVLGGAAFAAEIQPPGLMPEPPEWRALVGGRVVVRPGEVVESATILVRDGRVVSVGREVTVPAGAEVWRMDGLTIYPGLIEPYFVISGTNRPVDTRMVEPVGWSGAGAGGYRFLGVSGTGEGGRRKGPGHAVSQVTPERRALEVWDPADRAWAELREQGFTVAVVVPGEGIFRGRSAVVLLGEEDVNRLVLPAEAFQHVALAPGTGRGRSQFPASLMGVVAVVRQTLMEAEHDRRMRLCAETNAEAALSREYNPAWEALGRLWEGGQRLVMEPGSVLMMDRAIRLAEEFGLEPLLVACGEEWRRPDLWEGRKAGWIVPVNFPGLPRLPAEEDWEQVSLDQLRRWDWAPENPALLRRLGCELALTTHGLSDRKRFREKLREALDRGLSEADALGALTVVPARWCGLDGLLGTIEPGKLANFTVVSGGSYFDPEARVRQVWVRGRVYRQAADLVSGEGPGSERGLAKEGERAKLEERRKDRAQRLARSPLEDAGPLRAPRVLKVVNATLWTCGPAGVIRSGQMLVRDGRIEAVGERVPEDPAAEALDLGGRHVTPGLIDAHSHTAILGAVNEATLPSTAMVRVEDVVNSESVTLREQLAGGLTACQLLHGSANPIGGQSCVIKLRLGAPPEGMKLEGAPAGIKMALGENVKQSNWGDRFTNRFPQTRMGVPALIANRLAAAREYRRMQEEARQRGGIGPRPDLELEALAEVLEGRRLVHCHAYRQDEILAFLEVMEAFGVRVASLEHGLEGYKVADEIAAHGAGVATFADWWAYKFEVYDAIPYAGALMTRRGVTVAYKSDSSDLARRLNTEAAKAVKYGGLGEEEALRLVTLHPARLLGIERRVGSLEPGKDADFAVWSHAPLDARAVCLQTWVDGKLYFEREAARQRAERMAAERERLLEKARRWLRAGGERGSGDETGEGFFRVSLEMSDREKHCEDIEP</sequence>
<keyword evidence="5" id="KW-1185">Reference proteome</keyword>
<dbReference type="InterPro" id="IPR011059">
    <property type="entry name" value="Metal-dep_hydrolase_composite"/>
</dbReference>
<evidence type="ECO:0000313" key="5">
    <source>
        <dbReference type="Proteomes" id="UP000477311"/>
    </source>
</evidence>
<dbReference type="CDD" id="cd01309">
    <property type="entry name" value="Met_dep_hydrolase_C"/>
    <property type="match status" value="1"/>
</dbReference>
<feature type="domain" description="Amidohydrolase-related" evidence="3">
    <location>
        <begin position="416"/>
        <end position="484"/>
    </location>
</feature>
<dbReference type="SUPFAM" id="SSF51338">
    <property type="entry name" value="Composite domain of metallo-dependent hydrolases"/>
    <property type="match status" value="2"/>
</dbReference>
<organism evidence="4 5">
    <name type="scientific">Limisphaera ngatamarikiensis</name>
    <dbReference type="NCBI Taxonomy" id="1324935"/>
    <lineage>
        <taxon>Bacteria</taxon>
        <taxon>Pseudomonadati</taxon>
        <taxon>Verrucomicrobiota</taxon>
        <taxon>Verrucomicrobiia</taxon>
        <taxon>Limisphaerales</taxon>
        <taxon>Limisphaeraceae</taxon>
        <taxon>Limisphaera</taxon>
    </lineage>
</organism>
<dbReference type="SUPFAM" id="SSF51556">
    <property type="entry name" value="Metallo-dependent hydrolases"/>
    <property type="match status" value="2"/>
</dbReference>
<feature type="domain" description="Amidohydrolase-related" evidence="3">
    <location>
        <begin position="591"/>
        <end position="916"/>
    </location>
</feature>
<reference evidence="4 5" key="1">
    <citation type="submission" date="2020-02" db="EMBL/GenBank/DDBJ databases">
        <title>Draft genome sequence of Limisphaera ngatamarikiensis NGM72.4T, a thermophilic Verrucomicrobia grouped in subdivision 3.</title>
        <authorList>
            <person name="Carere C.R."/>
            <person name="Steen J."/>
            <person name="Hugenholtz P."/>
            <person name="Stott M.B."/>
        </authorList>
    </citation>
    <scope>NUCLEOTIDE SEQUENCE [LARGE SCALE GENOMIC DNA]</scope>
    <source>
        <strain evidence="4 5">NGM72.4</strain>
    </source>
</reference>
<name>A0A6M1RE69_9BACT</name>
<dbReference type="AlphaFoldDB" id="A0A6M1RE69"/>
<dbReference type="Pfam" id="PF01979">
    <property type="entry name" value="Amidohydro_1"/>
    <property type="match status" value="2"/>
</dbReference>
<feature type="region of interest" description="Disordered" evidence="2">
    <location>
        <begin position="493"/>
        <end position="528"/>
    </location>
</feature>
<dbReference type="RefSeq" id="WP_165105071.1">
    <property type="nucleotide sequence ID" value="NZ_JAAKYA010000004.1"/>
</dbReference>
<evidence type="ECO:0000256" key="1">
    <source>
        <dbReference type="SAM" id="Coils"/>
    </source>
</evidence>
<accession>A0A6M1RE69</accession>
<dbReference type="PANTHER" id="PTHR43135:SF3">
    <property type="entry name" value="ALPHA-D-RIBOSE 1-METHYLPHOSPHONATE 5-TRIPHOSPHATE DIPHOSPHATASE"/>
    <property type="match status" value="1"/>
</dbReference>
<dbReference type="PANTHER" id="PTHR43135">
    <property type="entry name" value="ALPHA-D-RIBOSE 1-METHYLPHOSPHONATE 5-TRIPHOSPHATE DIPHOSPHATASE"/>
    <property type="match status" value="1"/>
</dbReference>
<dbReference type="EMBL" id="JAAKYA010000004">
    <property type="protein sequence ID" value="NGO37866.1"/>
    <property type="molecule type" value="Genomic_DNA"/>
</dbReference>
<feature type="coiled-coil region" evidence="1">
    <location>
        <begin position="921"/>
        <end position="948"/>
    </location>
</feature>
<feature type="compositionally biased region" description="Basic and acidic residues" evidence="2">
    <location>
        <begin position="502"/>
        <end position="521"/>
    </location>
</feature>
<dbReference type="InterPro" id="IPR006680">
    <property type="entry name" value="Amidohydro-rel"/>
</dbReference>
<gene>
    <name evidence="4" type="ORF">G4L39_00400</name>
</gene>
<comment type="caution">
    <text evidence="4">The sequence shown here is derived from an EMBL/GenBank/DDBJ whole genome shotgun (WGS) entry which is preliminary data.</text>
</comment>
<dbReference type="Gene3D" id="2.30.40.10">
    <property type="entry name" value="Urease, subunit C, domain 1"/>
    <property type="match status" value="1"/>
</dbReference>
<evidence type="ECO:0000313" key="4">
    <source>
        <dbReference type="EMBL" id="NGO37866.1"/>
    </source>
</evidence>
<dbReference type="InterPro" id="IPR032466">
    <property type="entry name" value="Metal_Hydrolase"/>
</dbReference>
<keyword evidence="4" id="KW-0378">Hydrolase</keyword>
<dbReference type="Gene3D" id="3.20.20.140">
    <property type="entry name" value="Metal-dependent hydrolases"/>
    <property type="match status" value="2"/>
</dbReference>
<dbReference type="Proteomes" id="UP000477311">
    <property type="component" value="Unassembled WGS sequence"/>
</dbReference>
<dbReference type="InterPro" id="IPR051781">
    <property type="entry name" value="Metallo-dep_Hydrolase"/>
</dbReference>
<keyword evidence="1" id="KW-0175">Coiled coil</keyword>
<evidence type="ECO:0000256" key="2">
    <source>
        <dbReference type="SAM" id="MobiDB-lite"/>
    </source>
</evidence>